<evidence type="ECO:0000313" key="2">
    <source>
        <dbReference type="Proteomes" id="UP000214566"/>
    </source>
</evidence>
<protein>
    <recommendedName>
        <fullName evidence="3">Mobilization protein</fullName>
    </recommendedName>
</protein>
<sequence length="123" mass="13696">MSRGDVRRPRRFTIQLEASDHQRLINLASSHSLTVSEYIRHASLGCEIDTLPLIEAVSELRQQADMLRGLHANSGGCHHDVWMRFLASLDRLRDLARATAAATGHRETAGWVGRSTAENIVPD</sequence>
<dbReference type="AlphaFoldDB" id="A0A238D043"/>
<accession>A0A238D043</accession>
<dbReference type="RefSeq" id="WP_371412895.1">
    <property type="nucleotide sequence ID" value="NZ_LT592170.1"/>
</dbReference>
<evidence type="ECO:0000313" key="1">
    <source>
        <dbReference type="EMBL" id="SBP86605.1"/>
    </source>
</evidence>
<dbReference type="Pfam" id="PF21983">
    <property type="entry name" value="NikA-like"/>
    <property type="match status" value="1"/>
</dbReference>
<organism evidence="1 2">
    <name type="scientific">Thiomonas delicata</name>
    <name type="common">Thiomonas cuprina</name>
    <dbReference type="NCBI Taxonomy" id="364030"/>
    <lineage>
        <taxon>Bacteria</taxon>
        <taxon>Pseudomonadati</taxon>
        <taxon>Pseudomonadota</taxon>
        <taxon>Betaproteobacteria</taxon>
        <taxon>Burkholderiales</taxon>
        <taxon>Thiomonas</taxon>
    </lineage>
</organism>
<evidence type="ECO:0008006" key="3">
    <source>
        <dbReference type="Google" id="ProtNLM"/>
    </source>
</evidence>
<dbReference type="InterPro" id="IPR053842">
    <property type="entry name" value="NikA-like"/>
</dbReference>
<dbReference type="EMBL" id="FLMQ01000034">
    <property type="protein sequence ID" value="SBP86605.1"/>
    <property type="molecule type" value="Genomic_DNA"/>
</dbReference>
<reference evidence="1 2" key="1">
    <citation type="submission" date="2016-06" db="EMBL/GenBank/DDBJ databases">
        <authorList>
            <person name="Kjaerup R.B."/>
            <person name="Dalgaard T.S."/>
            <person name="Juul-Madsen H.R."/>
        </authorList>
    </citation>
    <scope>NUCLEOTIDE SEQUENCE [LARGE SCALE GENOMIC DNA]</scope>
    <source>
        <strain evidence="1 2">DSM 16361</strain>
    </source>
</reference>
<dbReference type="Proteomes" id="UP000214566">
    <property type="component" value="Unassembled WGS sequence"/>
</dbReference>
<name>A0A238D043_THIDL</name>
<keyword evidence="2" id="KW-1185">Reference proteome</keyword>
<gene>
    <name evidence="1" type="ORF">THIARS_40234</name>
</gene>
<proteinExistence type="predicted"/>